<proteinExistence type="predicted"/>
<dbReference type="Proteomes" id="UP001168528">
    <property type="component" value="Unassembled WGS sequence"/>
</dbReference>
<keyword evidence="2" id="KW-1185">Reference proteome</keyword>
<sequence length="76" mass="8714">MGNSGGNNYVFPEHERRVKLTLEQLKANNPRVYAWFKLIESDELTDTAFKNYAARFGMSADELKQIINGFQKGESK</sequence>
<evidence type="ECO:0000313" key="2">
    <source>
        <dbReference type="Proteomes" id="UP001168528"/>
    </source>
</evidence>
<comment type="caution">
    <text evidence="1">The sequence shown here is derived from an EMBL/GenBank/DDBJ whole genome shotgun (WGS) entry which is preliminary data.</text>
</comment>
<name>A0ABT8R6H8_9BACT</name>
<evidence type="ECO:0000313" key="1">
    <source>
        <dbReference type="EMBL" id="MDO1446290.1"/>
    </source>
</evidence>
<organism evidence="1 2">
    <name type="scientific">Rhodocytophaga aerolata</name>
    <dbReference type="NCBI Taxonomy" id="455078"/>
    <lineage>
        <taxon>Bacteria</taxon>
        <taxon>Pseudomonadati</taxon>
        <taxon>Bacteroidota</taxon>
        <taxon>Cytophagia</taxon>
        <taxon>Cytophagales</taxon>
        <taxon>Rhodocytophagaceae</taxon>
        <taxon>Rhodocytophaga</taxon>
    </lineage>
</organism>
<gene>
    <name evidence="1" type="ORF">Q0590_08505</name>
</gene>
<evidence type="ECO:0008006" key="3">
    <source>
        <dbReference type="Google" id="ProtNLM"/>
    </source>
</evidence>
<dbReference type="EMBL" id="JAUKPO010000003">
    <property type="protein sequence ID" value="MDO1446290.1"/>
    <property type="molecule type" value="Genomic_DNA"/>
</dbReference>
<accession>A0ABT8R6H8</accession>
<reference evidence="1" key="1">
    <citation type="submission" date="2023-07" db="EMBL/GenBank/DDBJ databases">
        <title>The genome sequence of Rhodocytophaga aerolata KACC 12507.</title>
        <authorList>
            <person name="Zhang X."/>
        </authorList>
    </citation>
    <scope>NUCLEOTIDE SEQUENCE</scope>
    <source>
        <strain evidence="1">KACC 12507</strain>
    </source>
</reference>
<protein>
    <recommendedName>
        <fullName evidence="3">DUF3606 domain-containing protein</fullName>
    </recommendedName>
</protein>
<dbReference type="RefSeq" id="WP_302037086.1">
    <property type="nucleotide sequence ID" value="NZ_JAUKPO010000003.1"/>
</dbReference>